<proteinExistence type="predicted"/>
<gene>
    <name evidence="2" type="ORF">ZHAS_00014654</name>
</gene>
<dbReference type="EMBL" id="KE525319">
    <property type="protein sequence ID" value="KFB46611.1"/>
    <property type="molecule type" value="Genomic_DNA"/>
</dbReference>
<feature type="region of interest" description="Disordered" evidence="1">
    <location>
        <begin position="102"/>
        <end position="131"/>
    </location>
</feature>
<dbReference type="AlphaFoldDB" id="A0A084W8R7"/>
<reference evidence="3" key="2">
    <citation type="submission" date="2020-05" db="UniProtKB">
        <authorList>
            <consortium name="EnsemblMetazoa"/>
        </authorList>
    </citation>
    <scope>IDENTIFICATION</scope>
</reference>
<organism evidence="2">
    <name type="scientific">Anopheles sinensis</name>
    <name type="common">Mosquito</name>
    <dbReference type="NCBI Taxonomy" id="74873"/>
    <lineage>
        <taxon>Eukaryota</taxon>
        <taxon>Metazoa</taxon>
        <taxon>Ecdysozoa</taxon>
        <taxon>Arthropoda</taxon>
        <taxon>Hexapoda</taxon>
        <taxon>Insecta</taxon>
        <taxon>Pterygota</taxon>
        <taxon>Neoptera</taxon>
        <taxon>Endopterygota</taxon>
        <taxon>Diptera</taxon>
        <taxon>Nematocera</taxon>
        <taxon>Culicoidea</taxon>
        <taxon>Culicidae</taxon>
        <taxon>Anophelinae</taxon>
        <taxon>Anopheles</taxon>
    </lineage>
</organism>
<protein>
    <submittedName>
        <fullName evidence="2 3">ECF subfamily RNA polymerase sigma-24 subunit</fullName>
    </submittedName>
</protein>
<sequence length="131" mass="14455">MICNASPSLLVYVDRIGPWELSAFLSQLTSVMKHVSSIPCYGSIHSCDLRQISNQPSVQLRSMRSVTAPDINHNAIELLGEWPRGENHLGYINPFAAAWTDGGGEGERKPQGSQCECNEGLLEKNEMEHDS</sequence>
<keyword evidence="4" id="KW-1185">Reference proteome</keyword>
<name>A0A084W8R7_ANOSI</name>
<dbReference type="VEuPathDB" id="VectorBase:ASIC014654"/>
<dbReference type="Proteomes" id="UP000030765">
    <property type="component" value="Unassembled WGS sequence"/>
</dbReference>
<evidence type="ECO:0000313" key="3">
    <source>
        <dbReference type="EnsemblMetazoa" id="ASIC014654-PA"/>
    </source>
</evidence>
<evidence type="ECO:0000256" key="1">
    <source>
        <dbReference type="SAM" id="MobiDB-lite"/>
    </source>
</evidence>
<reference evidence="2 4" key="1">
    <citation type="journal article" date="2014" name="BMC Genomics">
        <title>Genome sequence of Anopheles sinensis provides insight into genetics basis of mosquito competence for malaria parasites.</title>
        <authorList>
            <person name="Zhou D."/>
            <person name="Zhang D."/>
            <person name="Ding G."/>
            <person name="Shi L."/>
            <person name="Hou Q."/>
            <person name="Ye Y."/>
            <person name="Xu Y."/>
            <person name="Zhou H."/>
            <person name="Xiong C."/>
            <person name="Li S."/>
            <person name="Yu J."/>
            <person name="Hong S."/>
            <person name="Yu X."/>
            <person name="Zou P."/>
            <person name="Chen C."/>
            <person name="Chang X."/>
            <person name="Wang W."/>
            <person name="Lv Y."/>
            <person name="Sun Y."/>
            <person name="Ma L."/>
            <person name="Shen B."/>
            <person name="Zhu C."/>
        </authorList>
    </citation>
    <scope>NUCLEOTIDE SEQUENCE [LARGE SCALE GENOMIC DNA]</scope>
</reference>
<evidence type="ECO:0000313" key="4">
    <source>
        <dbReference type="Proteomes" id="UP000030765"/>
    </source>
</evidence>
<feature type="compositionally biased region" description="Basic and acidic residues" evidence="1">
    <location>
        <begin position="121"/>
        <end position="131"/>
    </location>
</feature>
<accession>A0A084W8R7</accession>
<dbReference type="EnsemblMetazoa" id="ASIC014654-RA">
    <property type="protein sequence ID" value="ASIC014654-PA"/>
    <property type="gene ID" value="ASIC014654"/>
</dbReference>
<dbReference type="EMBL" id="ATLV01021507">
    <property type="status" value="NOT_ANNOTATED_CDS"/>
    <property type="molecule type" value="Genomic_DNA"/>
</dbReference>
<evidence type="ECO:0000313" key="2">
    <source>
        <dbReference type="EMBL" id="KFB46611.1"/>
    </source>
</evidence>